<keyword evidence="3" id="KW-1185">Reference proteome</keyword>
<gene>
    <name evidence="2" type="ORF">LPLAT_LOCUS13890</name>
</gene>
<dbReference type="AlphaFoldDB" id="A0AAV2P7E3"/>
<dbReference type="EMBL" id="OZ034832">
    <property type="protein sequence ID" value="CAL1688854.1"/>
    <property type="molecule type" value="Genomic_DNA"/>
</dbReference>
<evidence type="ECO:0000313" key="3">
    <source>
        <dbReference type="Proteomes" id="UP001497644"/>
    </source>
</evidence>
<dbReference type="Proteomes" id="UP001497644">
    <property type="component" value="Chromosome 9"/>
</dbReference>
<feature type="region of interest" description="Disordered" evidence="1">
    <location>
        <begin position="1"/>
        <end position="20"/>
    </location>
</feature>
<proteinExistence type="predicted"/>
<protein>
    <submittedName>
        <fullName evidence="2">Uncharacterized protein</fullName>
    </submittedName>
</protein>
<accession>A0AAV2P7E3</accession>
<sequence length="75" mass="8786">MNRTSEGPATFSPAFPNRNRTRLKSLIRHATITRGYETRRGSRIQRIVDERRSEGNERVVVQPLNACRKEHPRKE</sequence>
<organism evidence="2 3">
    <name type="scientific">Lasius platythorax</name>
    <dbReference type="NCBI Taxonomy" id="488582"/>
    <lineage>
        <taxon>Eukaryota</taxon>
        <taxon>Metazoa</taxon>
        <taxon>Ecdysozoa</taxon>
        <taxon>Arthropoda</taxon>
        <taxon>Hexapoda</taxon>
        <taxon>Insecta</taxon>
        <taxon>Pterygota</taxon>
        <taxon>Neoptera</taxon>
        <taxon>Endopterygota</taxon>
        <taxon>Hymenoptera</taxon>
        <taxon>Apocrita</taxon>
        <taxon>Aculeata</taxon>
        <taxon>Formicoidea</taxon>
        <taxon>Formicidae</taxon>
        <taxon>Formicinae</taxon>
        <taxon>Lasius</taxon>
        <taxon>Lasius</taxon>
    </lineage>
</organism>
<evidence type="ECO:0000256" key="1">
    <source>
        <dbReference type="SAM" id="MobiDB-lite"/>
    </source>
</evidence>
<reference evidence="2" key="1">
    <citation type="submission" date="2024-04" db="EMBL/GenBank/DDBJ databases">
        <authorList>
            <consortium name="Molecular Ecology Group"/>
        </authorList>
    </citation>
    <scope>NUCLEOTIDE SEQUENCE</scope>
</reference>
<evidence type="ECO:0000313" key="2">
    <source>
        <dbReference type="EMBL" id="CAL1688854.1"/>
    </source>
</evidence>
<name>A0AAV2P7E3_9HYME</name>